<dbReference type="Pfam" id="PF10505">
    <property type="entry name" value="NARG2_C"/>
    <property type="match status" value="1"/>
</dbReference>
<protein>
    <submittedName>
        <fullName evidence="3">Little elongation complex subunit 2 isoform X1</fullName>
    </submittedName>
</protein>
<proteinExistence type="predicted"/>
<dbReference type="GO" id="GO:0042795">
    <property type="term" value="P:snRNA transcription by RNA polymerase II"/>
    <property type="evidence" value="ECO:0007669"/>
    <property type="project" value="TreeGrafter"/>
</dbReference>
<feature type="compositionally biased region" description="Polar residues" evidence="1">
    <location>
        <begin position="663"/>
        <end position="679"/>
    </location>
</feature>
<feature type="region of interest" description="Disordered" evidence="1">
    <location>
        <begin position="481"/>
        <end position="524"/>
    </location>
</feature>
<feature type="compositionally biased region" description="Basic and acidic residues" evidence="1">
    <location>
        <begin position="486"/>
        <end position="502"/>
    </location>
</feature>
<organism evidence="3 4">
    <name type="scientific">Brachionus plicatilis</name>
    <name type="common">Marine rotifer</name>
    <name type="synonym">Brachionus muelleri</name>
    <dbReference type="NCBI Taxonomy" id="10195"/>
    <lineage>
        <taxon>Eukaryota</taxon>
        <taxon>Metazoa</taxon>
        <taxon>Spiralia</taxon>
        <taxon>Gnathifera</taxon>
        <taxon>Rotifera</taxon>
        <taxon>Eurotatoria</taxon>
        <taxon>Monogononta</taxon>
        <taxon>Pseudotrocha</taxon>
        <taxon>Ploima</taxon>
        <taxon>Brachionidae</taxon>
        <taxon>Brachionus</taxon>
    </lineage>
</organism>
<sequence>MFFSDANNFEKYSIFGNRINKLKFNECKKCESKFEMIPFLKDLKYDVDWHEHVLDTLSEKGTKLINPNITKRSVQTTDQEKRLKYSEEKPSFPIPKPTFEQSDNYEYRPFSPKLEKENENIDVAEKTPELKEMAETGHVLPSIQKKICKTESKQVQRKKSPERSAQDNFKNPIERRAFILMKHWYPLKFKVPYPRKSLLNGYEQREFIEFYERFKNRAKISQSEVRLYKKYLHYKSQIEKEREEFFGYLQEYYKAAGEDYEFMNHSIEQYEMTSFKYGCVNKYERFYDKLFSISLNQIDENNHQKSSLQLNNNLLNMGQLHKIVVPSISIDVQPNMIIDYQRPLYEDENIEKLALKYNCGIAMTNSAFVHLIYHMSFLNSDELKLAIVIKDIQSEDGRKHKIVLLEKPFIEKYLSKRDINEKFYKKSLIVTLVKNQAGPLRNKASKVSKNSESKSSPVKEPERVLEKLNVDYNVVSNFESFGVGSPDKHEETPVEKPNETVHHTPIIIEPEKVKKRSRQSNDSVLNSVAFKKMRSNNSSDYEDYEEESDDDGLVIAEINNEKIQQNNKEEDKKTPIDQILNQEPEETDQAPLSPGADNPPPLDFIPKVIPLDKQIKSQKIETEVSKQQKEETKKTETTEDKLSLFDLISKLQDKLVEKPIAGNQPNPTHHQAPKSSQHPAENPREYNYLENVHDNLNYSLWGLDSMKILIRSSTVGYINKEHSSMNPVVIYPKMEYQPQFGCEKLTTKDYCKMWAKSFLRNYCDIYLCRINVFTNKLISVSNFKFDELLPQDLQLNTNQSLNRLRNFITKIKENDIGTYLVTKDPNKNNFNILKSTKRHRPESFDLHFYYNGFLGEDFKKLSYWMPIDFTIYLPYHFKLNRVPGLFEPQYKDIKQIQKSPEKPKKKRRKGKQNKAIKGI</sequence>
<feature type="compositionally biased region" description="Basic and acidic residues" evidence="1">
    <location>
        <begin position="449"/>
        <end position="462"/>
    </location>
</feature>
<evidence type="ECO:0000313" key="4">
    <source>
        <dbReference type="Proteomes" id="UP000276133"/>
    </source>
</evidence>
<evidence type="ECO:0000259" key="2">
    <source>
        <dbReference type="Pfam" id="PF10505"/>
    </source>
</evidence>
<gene>
    <name evidence="3" type="ORF">BpHYR1_035193</name>
</gene>
<dbReference type="PANTHER" id="PTHR14633:SF3">
    <property type="entry name" value="LITTLE ELONGATION COMPLEX SUBUNIT 2"/>
    <property type="match status" value="1"/>
</dbReference>
<dbReference type="OrthoDB" id="6288737at2759"/>
<dbReference type="GO" id="GO:0042796">
    <property type="term" value="P:snRNA transcription by RNA polymerase III"/>
    <property type="evidence" value="ECO:0007669"/>
    <property type="project" value="TreeGrafter"/>
</dbReference>
<keyword evidence="4" id="KW-1185">Reference proteome</keyword>
<dbReference type="GO" id="GO:0008023">
    <property type="term" value="C:transcription elongation factor complex"/>
    <property type="evidence" value="ECO:0007669"/>
    <property type="project" value="InterPro"/>
</dbReference>
<dbReference type="EMBL" id="REGN01000082">
    <property type="protein sequence ID" value="RNA44600.1"/>
    <property type="molecule type" value="Genomic_DNA"/>
</dbReference>
<dbReference type="STRING" id="10195.A0A3M7T9U2"/>
<feature type="domain" description="Little elongation complex subunit 2 C-terminal" evidence="2">
    <location>
        <begin position="687"/>
        <end position="888"/>
    </location>
</feature>
<reference evidence="3 4" key="1">
    <citation type="journal article" date="2018" name="Sci. Rep.">
        <title>Genomic signatures of local adaptation to the degree of environmental predictability in rotifers.</title>
        <authorList>
            <person name="Franch-Gras L."/>
            <person name="Hahn C."/>
            <person name="Garcia-Roger E.M."/>
            <person name="Carmona M.J."/>
            <person name="Serra M."/>
            <person name="Gomez A."/>
        </authorList>
    </citation>
    <scope>NUCLEOTIDE SEQUENCE [LARGE SCALE GENOMIC DNA]</scope>
    <source>
        <strain evidence="3">HYR1</strain>
    </source>
</reference>
<feature type="region of interest" description="Disordered" evidence="1">
    <location>
        <begin position="441"/>
        <end position="462"/>
    </location>
</feature>
<evidence type="ECO:0000256" key="1">
    <source>
        <dbReference type="SAM" id="MobiDB-lite"/>
    </source>
</evidence>
<dbReference type="Proteomes" id="UP000276133">
    <property type="component" value="Unassembled WGS sequence"/>
</dbReference>
<dbReference type="InterPro" id="IPR019535">
    <property type="entry name" value="ICE2_C"/>
</dbReference>
<feature type="region of interest" description="Disordered" evidence="1">
    <location>
        <begin position="896"/>
        <end position="919"/>
    </location>
</feature>
<comment type="caution">
    <text evidence="3">The sequence shown here is derived from an EMBL/GenBank/DDBJ whole genome shotgun (WGS) entry which is preliminary data.</text>
</comment>
<evidence type="ECO:0000313" key="3">
    <source>
        <dbReference type="EMBL" id="RNA44600.1"/>
    </source>
</evidence>
<dbReference type="AlphaFoldDB" id="A0A3M7T9U2"/>
<feature type="region of interest" description="Disordered" evidence="1">
    <location>
        <begin position="618"/>
        <end position="638"/>
    </location>
</feature>
<dbReference type="PANTHER" id="PTHR14633">
    <property type="entry name" value="LITTLE ELONGATION COMPLEX SUBUNIT 2"/>
    <property type="match status" value="1"/>
</dbReference>
<feature type="region of interest" description="Disordered" evidence="1">
    <location>
        <begin position="584"/>
        <end position="606"/>
    </location>
</feature>
<dbReference type="GO" id="GO:0045945">
    <property type="term" value="P:positive regulation of transcription by RNA polymerase III"/>
    <property type="evidence" value="ECO:0007669"/>
    <property type="project" value="TreeGrafter"/>
</dbReference>
<accession>A0A3M7T9U2</accession>
<name>A0A3M7T9U2_BRAPC</name>
<feature type="compositionally biased region" description="Basic residues" evidence="1">
    <location>
        <begin position="903"/>
        <end position="919"/>
    </location>
</feature>
<feature type="region of interest" description="Disordered" evidence="1">
    <location>
        <begin position="659"/>
        <end position="682"/>
    </location>
</feature>